<evidence type="ECO:0000256" key="7">
    <source>
        <dbReference type="ARBA" id="ARBA00023186"/>
    </source>
</evidence>
<dbReference type="SMART" id="SM00382">
    <property type="entry name" value="AAA"/>
    <property type="match status" value="6"/>
</dbReference>
<dbReference type="FunFam" id="3.40.50.300:FF:000142">
    <property type="entry name" value="Midasin"/>
    <property type="match status" value="1"/>
</dbReference>
<dbReference type="GO" id="GO:0005730">
    <property type="term" value="C:nucleolus"/>
    <property type="evidence" value="ECO:0007669"/>
    <property type="project" value="UniProtKB-SubCell"/>
</dbReference>
<evidence type="ECO:0000256" key="3">
    <source>
        <dbReference type="ARBA" id="ARBA00007188"/>
    </source>
</evidence>
<dbReference type="GO" id="GO:0005654">
    <property type="term" value="C:nucleoplasm"/>
    <property type="evidence" value="ECO:0007669"/>
    <property type="project" value="UniProtKB-SubCell"/>
</dbReference>
<evidence type="ECO:0000256" key="11">
    <source>
        <dbReference type="SAM" id="Phobius"/>
    </source>
</evidence>
<evidence type="ECO:0000256" key="9">
    <source>
        <dbReference type="PIRNR" id="PIRNR010340"/>
    </source>
</evidence>
<feature type="compositionally biased region" description="Acidic residues" evidence="10">
    <location>
        <begin position="3818"/>
        <end position="3828"/>
    </location>
</feature>
<gene>
    <name evidence="13" type="ORF">SEMRO_355_G125140.1</name>
</gene>
<proteinExistence type="inferred from homology"/>
<evidence type="ECO:0000313" key="14">
    <source>
        <dbReference type="Proteomes" id="UP001153069"/>
    </source>
</evidence>
<dbReference type="InterPro" id="IPR012099">
    <property type="entry name" value="Midasin"/>
</dbReference>
<dbReference type="Gene3D" id="3.40.50.410">
    <property type="entry name" value="von Willebrand factor, type A domain"/>
    <property type="match status" value="1"/>
</dbReference>
<feature type="region of interest" description="Disordered" evidence="10">
    <location>
        <begin position="1"/>
        <end position="22"/>
    </location>
</feature>
<accession>A0A9N8HDD4</accession>
<dbReference type="InterPro" id="IPR036465">
    <property type="entry name" value="vWFA_dom_sf"/>
</dbReference>
<evidence type="ECO:0000256" key="5">
    <source>
        <dbReference type="ARBA" id="ARBA00022741"/>
    </source>
</evidence>
<evidence type="ECO:0000313" key="13">
    <source>
        <dbReference type="EMBL" id="CAB9508662.1"/>
    </source>
</evidence>
<feature type="region of interest" description="Disordered" evidence="10">
    <location>
        <begin position="3816"/>
        <end position="3836"/>
    </location>
</feature>
<dbReference type="OrthoDB" id="5186at2759"/>
<feature type="compositionally biased region" description="Acidic residues" evidence="10">
    <location>
        <begin position="5364"/>
        <end position="5384"/>
    </location>
</feature>
<dbReference type="Gene3D" id="3.40.50.300">
    <property type="entry name" value="P-loop containing nucleotide triphosphate hydrolases"/>
    <property type="match status" value="7"/>
</dbReference>
<name>A0A9N8HDD4_9STRA</name>
<dbReference type="GO" id="GO:0030687">
    <property type="term" value="C:preribosome, large subunit precursor"/>
    <property type="evidence" value="ECO:0007669"/>
    <property type="project" value="TreeGrafter"/>
</dbReference>
<evidence type="ECO:0000256" key="4">
    <source>
        <dbReference type="ARBA" id="ARBA00017143"/>
    </source>
</evidence>
<dbReference type="GO" id="GO:0005524">
    <property type="term" value="F:ATP binding"/>
    <property type="evidence" value="ECO:0007669"/>
    <property type="project" value="UniProtKB-KW"/>
</dbReference>
<evidence type="ECO:0000256" key="10">
    <source>
        <dbReference type="SAM" id="MobiDB-lite"/>
    </source>
</evidence>
<evidence type="ECO:0000256" key="1">
    <source>
        <dbReference type="ARBA" id="ARBA00004604"/>
    </source>
</evidence>
<dbReference type="InterPro" id="IPR003593">
    <property type="entry name" value="AAA+_ATPase"/>
</dbReference>
<dbReference type="GO" id="GO:0000055">
    <property type="term" value="P:ribosomal large subunit export from nucleus"/>
    <property type="evidence" value="ECO:0007669"/>
    <property type="project" value="TreeGrafter"/>
</dbReference>
<dbReference type="GO" id="GO:0016887">
    <property type="term" value="F:ATP hydrolysis activity"/>
    <property type="evidence" value="ECO:0007669"/>
    <property type="project" value="InterPro"/>
</dbReference>
<dbReference type="InterPro" id="IPR027417">
    <property type="entry name" value="P-loop_NTPase"/>
</dbReference>
<evidence type="ECO:0000256" key="6">
    <source>
        <dbReference type="ARBA" id="ARBA00022840"/>
    </source>
</evidence>
<feature type="region of interest" description="Disordered" evidence="10">
    <location>
        <begin position="1650"/>
        <end position="1677"/>
    </location>
</feature>
<reference evidence="13" key="1">
    <citation type="submission" date="2020-06" db="EMBL/GenBank/DDBJ databases">
        <authorList>
            <consortium name="Plant Systems Biology data submission"/>
        </authorList>
    </citation>
    <scope>NUCLEOTIDE SEQUENCE</scope>
    <source>
        <strain evidence="13">D6</strain>
    </source>
</reference>
<comment type="caution">
    <text evidence="13">The sequence shown here is derived from an EMBL/GenBank/DDBJ whole genome shotgun (WGS) entry which is preliminary data.</text>
</comment>
<dbReference type="Pfam" id="PF17865">
    <property type="entry name" value="AAA_lid_5"/>
    <property type="match status" value="1"/>
</dbReference>
<feature type="compositionally biased region" description="Acidic residues" evidence="10">
    <location>
        <begin position="4920"/>
        <end position="4929"/>
    </location>
</feature>
<dbReference type="Proteomes" id="UP001153069">
    <property type="component" value="Unassembled WGS sequence"/>
</dbReference>
<dbReference type="InterPro" id="IPR011704">
    <property type="entry name" value="ATPase_dyneun-rel_AAA"/>
</dbReference>
<evidence type="ECO:0000256" key="2">
    <source>
        <dbReference type="ARBA" id="ARBA00004642"/>
    </source>
</evidence>
<dbReference type="Pfam" id="PF17867">
    <property type="entry name" value="AAA_lid_7"/>
    <property type="match status" value="3"/>
</dbReference>
<feature type="region of interest" description="Disordered" evidence="10">
    <location>
        <begin position="662"/>
        <end position="693"/>
    </location>
</feature>
<dbReference type="Pfam" id="PF07728">
    <property type="entry name" value="AAA_5"/>
    <property type="match status" value="8"/>
</dbReference>
<feature type="region of interest" description="Disordered" evidence="10">
    <location>
        <begin position="1698"/>
        <end position="1728"/>
    </location>
</feature>
<feature type="compositionally biased region" description="Basic and acidic residues" evidence="10">
    <location>
        <begin position="295"/>
        <end position="306"/>
    </location>
</feature>
<feature type="compositionally biased region" description="Acidic residues" evidence="10">
    <location>
        <begin position="5099"/>
        <end position="5118"/>
    </location>
</feature>
<dbReference type="InterPro" id="IPR041190">
    <property type="entry name" value="Midasin_AAA_lid_5"/>
</dbReference>
<keyword evidence="11" id="KW-0472">Membrane</keyword>
<feature type="compositionally biased region" description="Basic and acidic residues" evidence="10">
    <location>
        <begin position="4839"/>
        <end position="4864"/>
    </location>
</feature>
<feature type="compositionally biased region" description="Acidic residues" evidence="10">
    <location>
        <begin position="4985"/>
        <end position="4999"/>
    </location>
</feature>
<dbReference type="EMBL" id="CAICTM010000354">
    <property type="protein sequence ID" value="CAB9508662.1"/>
    <property type="molecule type" value="Genomic_DNA"/>
</dbReference>
<comment type="subcellular location">
    <subcellularLocation>
        <location evidence="1">Nucleus</location>
        <location evidence="1">Nucleolus</location>
    </subcellularLocation>
    <subcellularLocation>
        <location evidence="2">Nucleus</location>
        <location evidence="2">Nucleoplasm</location>
    </subcellularLocation>
</comment>
<feature type="compositionally biased region" description="Basic and acidic residues" evidence="10">
    <location>
        <begin position="5289"/>
        <end position="5336"/>
    </location>
</feature>
<keyword evidence="11" id="KW-0812">Transmembrane</keyword>
<keyword evidence="11" id="KW-1133">Transmembrane helix</keyword>
<feature type="domain" description="VWFA" evidence="12">
    <location>
        <begin position="5504"/>
        <end position="5700"/>
    </location>
</feature>
<dbReference type="SUPFAM" id="SSF53300">
    <property type="entry name" value="vWA-like"/>
    <property type="match status" value="1"/>
</dbReference>
<feature type="compositionally biased region" description="Polar residues" evidence="10">
    <location>
        <begin position="670"/>
        <end position="693"/>
    </location>
</feature>
<feature type="compositionally biased region" description="Low complexity" evidence="10">
    <location>
        <begin position="5088"/>
        <end position="5098"/>
    </location>
</feature>
<feature type="compositionally biased region" description="Acidic residues" evidence="10">
    <location>
        <begin position="5151"/>
        <end position="5168"/>
    </location>
</feature>
<feature type="compositionally biased region" description="Acidic residues" evidence="10">
    <location>
        <begin position="5337"/>
        <end position="5352"/>
    </location>
</feature>
<organism evidence="13 14">
    <name type="scientific">Seminavis robusta</name>
    <dbReference type="NCBI Taxonomy" id="568900"/>
    <lineage>
        <taxon>Eukaryota</taxon>
        <taxon>Sar</taxon>
        <taxon>Stramenopiles</taxon>
        <taxon>Ochrophyta</taxon>
        <taxon>Bacillariophyta</taxon>
        <taxon>Bacillariophyceae</taxon>
        <taxon>Bacillariophycidae</taxon>
        <taxon>Naviculales</taxon>
        <taxon>Naviculaceae</taxon>
        <taxon>Seminavis</taxon>
    </lineage>
</organism>
<feature type="compositionally biased region" description="Basic and acidic residues" evidence="10">
    <location>
        <begin position="5000"/>
        <end position="5016"/>
    </location>
</feature>
<keyword evidence="7 9" id="KW-0143">Chaperone</keyword>
<dbReference type="PROSITE" id="PS50234">
    <property type="entry name" value="VWFA"/>
    <property type="match status" value="1"/>
</dbReference>
<dbReference type="InterPro" id="IPR002035">
    <property type="entry name" value="VWF_A"/>
</dbReference>
<keyword evidence="8 9" id="KW-0539">Nucleus</keyword>
<feature type="region of interest" description="Disordered" evidence="10">
    <location>
        <begin position="4788"/>
        <end position="4821"/>
    </location>
</feature>
<feature type="compositionally biased region" description="Acidic residues" evidence="10">
    <location>
        <begin position="5017"/>
        <end position="5087"/>
    </location>
</feature>
<protein>
    <recommendedName>
        <fullName evidence="4 9">Midasin</fullName>
    </recommendedName>
</protein>
<sequence>MTMMKEEKEKDSSIQKEEGVDADHEKKLVLSYLSRIAAAARALTRTDKDDIHPTTETDNTADDCQSYIDQIACDLLLACGKDAMVSSVDHLPAQLPPLLDPHRDLPLDPSQIRTWKRADYLRNLLRAMPPIAMDTAAQIVNSIIVPMENNSKATSKNDIKHHKAAFLLFSIWLPIAPFLAPIVSELFALSTFPCPLRDMTNPKTTTGQAPQKQSQYMYYHFLLVQATQSICQFFYKRGEIHMALSFWNWSPVFAIMNHYFAQHPNPGVKSTNSARGEADDAMEIDDDDEDDDHSMDDVGTHNDKNDNQQNDLLLFDPNNFDLSQAIRWYIARIVTYVLQLTPLAKGEYLQRLNVRKQRVPWVIHPWIIDQEEQEAQELQLQGKARLFDHDGVFNVPSAALARTFITLHPWLVHVGNGIVFCKHQSIAHAVASKEPLQQSTTTTPVLTRTATTAENLALVGAAMSTHPHPPILICGPQGSGKSSLVRELATVFALTSNNDINNLLELHVDEETDAKTLIGTYTMTDIPGEFAWKPGALTMAVRTGKWVLVEDLDSVPIEIQASLVKLLEDRVLPLGMSGDNSMQRCHPNFRIFATLTTTATDGHYKRRGANKRVLNPSLWRRVFVRPLPYGELQEIARSRYPNLPPTISESALKILKSVDRSGRNDDYTGDRQQPFSEQNNPQQSTAASATLMSGRQPSVRDFFKLLSRIANGVVFERDTKYATESQRTLCMAESVDIFCAGSPHREQRRDFIRSIVAPNWGLTADLALAYIEYRRPVVAQAGRDLVEVGRVKLPVVVDASQTADGNDFTETSFSLRIMESIAVAVKENEPLLLVGETGGGKTSVVQHLAQRCGRDLVVQNLSLQTDSTDLLGGFRPLELQHVAQRVYSSFVDNFVATFSRKQNSDFLNFASSALIKKNWKKLSQCFLRASKMGLAKVRQQEHKGEDKGNASRRGGLLSWENFCETAESFERQRVACDSGLVFCFTEGALVDAIRGGKWVLLDEINLASSEILQRLLGLLDDRAGSLTLTERGDIVPVPRHPDFRLFAAMNPATDAGKKELHPSIRSRFTELYVDELLDPVELRVVASRYLRFVLPAGDKPPEHTDTVIASVDLYLKCRALAEQVLVDGAGHKPRFTLRTLSRALTAAKNLVSMQRISLQRALVEGFELAIQGPLDANSTKAVQRVLKGAFGDKIGKNEKDHPGRRPGKGDSSAYVLVKPFWIEAGPHRPIDWAEPDASGKCKFILTPSAKSNVRRLARAIASGPWPVLLEGPTSGGKTTLVEYVAARLGHHVVRINNHEHTDVQEYTGSFAPDANGALTFQDGILVRALKRGDWVILDELNLAPSEVLEALNRLLDDNRQLYLPEINQTITPHPRFRLFATQNPCGAYGGRKPLSRAFRNRFVELHVSDIPNSEMTTILERRCGCPPSHAKALVAVMDNLRQRRSKSGVFLGKDGLITPRDLLRWAERQASSKLQLAQDGYMLLAERLRTEEEKRVVREEIEKQIKLNLEVDDFYFGQQSVARLSLERFTAEQVGAFRRSKLMQSIAPTRSLLRSLTLIQRCVEYREPVLLVGDTGCGKTTVVELLSAMSNVILRIINCHATTETSDLIGGLRPVRGRNIIAGQIYKRLQTLLLRWPNKAAIEQADMPSFLRHENSDADDSDMDTTTRDGLKQPGLDLPEGAVAAMMKLTKDLKASLSTEGDVGIESPQKKPRLSAEKTSGGTSKRDGEALQFRRTFDELDELFRRHSALFEWADGPVAAAMKSGDMLLLDELSLTEDAVLERLNSVLEPSRTLVLAEKGEDLNMDFDSDSRVVQADGEFRIFATMNPGGDFGKRELSPALRSRFTEIWVPAVDDSRDVELVLARCLAAADREIHTKQIPQKMLEYVEWFNTSICKNPTSPYPGLSLSLRDVLSWAHFIIKAREANHDICVWEAYCHGAALMHLDGIHVGTGLGLHEAIQLKAGARDFLVTQVEASAEMNAFSADGSKLRFETKMGMFGVHPFWIPTGRSFVSKSSFNFQAPKTAENVHRVLRAMQVSKPILLEGDPGVGKTSLVLALSNAAGHRLTRINLSEQTDMSDLIGSDLPVPEKTVDGKMEASFKWCDGVLLTAIKNGDWVLLDELNLASQSVLEGLNSCLDYRAEIFVSELGKTFHCPPTFRIFAAQNPMAQGGGRKGLPRSFLNRFTKVHVSPLSGSDLRSIVESKYQRLTPELIDRMIDFNQQVHLSVVDERQFGGAGSPWEFNLRDVFRWADLVTSEEGPLPDKLAKFASFIYLQRFRNQIDRDKLRVVYSDIFGADLFIKADVKLDLDNTVVRIGCATLERIKVGKQMQFDPFRREPALLQSLSHPLEAVARCVQMQWPCLLVGKSSSGKSTIINGLAELCNAPLIQVSLSPSSEVNELVGCFEQTDVMAKDRQMLKTLRDIASAYCFEFANRDGYSHDVCELLYELNAASISPTCQNTLLSRNEPFRAKAVALADKLSKAAMAYPEFGTRHADKLTEAANHITNGCLAPAQESHFQWVDGVLARAMAEGRWLLLENVNLCPASVLDRLNPVMEIDGELLMAECGVQEHQNEEMHHRVVKAHPNFRVFLSMDPENGEISRAMRNRCIEIALLPPESTLFQPNERQNEDVPSGAAYIDCLDLCWNSGLRSSTLAEGILRSYGKTCIEAASMAVEAPSANALPEAAQFTSSLLAQGLTSEASIACLKGVFPLKDICLNDGWSKSSRMLPTPSLRCDHLPFPNRARVHREGRTLRTFVGRQQQLPSPDELFPGATDVFALSTPSDQFTDSMLLRNYLVFFYLLQNDPAETDELPSFLHGHPDSLVASFKFMADSFAVARSKLNPRFGAGVNEDASLDVDMVSSLARITQKLSERLWLSRMDTGLLERITFANLGVLDTSFLFNKGFFDRSNVPCKVTPAIFPLFQAFDLWTDLVTSRLAEANAENLQTWHRFHELLTERDRLWSLLAGSTFRATPNSLIPMDEAQFIVQWTWFKKRMTAFDRENSQHASDSTDAAERQVKSFIGTIDETVFGSQQHARHASPSIWRKITHPLIPCSAVQWEAIERLRELARLCCVQELPNDESNMVELRDLVKNRHPVLVFSQKEKMELLLALCMLHWSSTDEAAGELRVAAPRLSPDEVSQAFKKQWKSKEEEFYFKLESVRIDQSIETVENLLGVEDLKQLSQGPEPARVGSEFAGVSDRVLYGFGRLQLSSCAASFLVIEEMALIRAICRALLESSSLDNLWDAAVVLAEKVQFFIDEAMARTSWPVSELRPYQTFVWASKEPSFKKDGSIERLMTCLLPVMSSSALRHSMEWSTGRNPIIDARLEMPLLVDSELAGDDVRLLFANQVTSEETPMSHNWMQTQQLFHLLGKLFWSPGLVGKQAIYSTPENHRARALQARDFAQILASSSFQADRSDPFHINYVVAETFFALRKWMALDTRDDSVTKSNLHRMLQAGEFNRLWALACSCKHSLFQELLNPVVEPLLRTLGNGWKAATDPERRKEQTLAKIYTGLLRFHLLLPESPLDPAQRPRAKATLLTSQVSQLRAQVAAARLSSGYRYGDFSPNDPCIQKLEHEGALLATKISSQKKKIVERSNRAPPFLELYRELQVFATNFCRTETVSELISLVQDSETPHKARERSSHWLTNVSTGCERLCCYFGAYEDVVVPLVDAIRLMHEGVKKFVDLRLPRTKALPKQAPALQFFLRFPLGDTIDGFGDCHETMETARTAIKGGVRCHRTMGLALLSRLTILKQSHGQNSRTTKLCSAIFDSLVDPENVANEEIDSRSSSEQEERSFREQFPDHWKEFQGLLERTEQTNEEELEDESSTENTDLRAPIPPDMLEHLCFIHRQLFSHDKAVSDSDRCWALKQSLTAANHLVNKFGYPPCEADDHVGGAAHVMALSLAAPQNSNCLLRETGFGGGEATPIHFYCDPNPAEVLRAADVLDRLVCRITQLLTAFPGNELLVGLIKVADSVRKLDLHSSPIGKVMTGLEVVMKQAQDWEQHASDKVKIGKPLSDISHLVALWRKLELESWKDLLLSREDRCLKRARKHWLRIYQVLRSRLPFTTKNLSRDDTNSSIREPRGKNLELQWSPRWTWKGIAKCASQFFNIVVETPDSDFLELAKLMDTFVLTSPIGEFKERLQLLESFSSQLHQEAKSLNDSFTEHNQCARLLSSLRLFYEQFLPLATSKLEEQRAPVETKLRDQMKLAKWDEQSYYALADSSEKNHRNLMRCLREYDDILNLNMGQLLDRELCAGIRSESSSQDEASFTIPSQSTFFPLLSSVAAKESVAASNITALEKRQWVDPTKLGIQGGAHASNIKRYAAKMKVMAMNNSNHKGWSTIGRSIALEICEDIFHRIEALRSEKSSRQMKERALVDLFRAMKQHGYSNAKWSTPKEQKQMVSLFQVPSPRSLCAGFERQTVYIEEFEKYYLRHLAELKRFRSEAEVVGSKYMSRRETETMLNFSEHGLLMITQQRALLFSLLLDLNSLKAKFEGLAVDGDVLSSQATTKEQWLRASEKTCTAVENLQQLELLLRLSEAVLSTSKQKKWVSSTAETLKSHCNQLGDATLSLPALLTTKDIARVKDFHSSVEKAMSVCAICQDQNSSLRCVPKDAIDECYCHLKEAASALKGCMEACGELPMEYESSRSNDLVDSISNAVKATLLSVQETQVVLKCAEAASDDTSKEGDKEAVLWACHTNASKEWAKVGLKGLRKCLDVVLAKTDAFADMQQIPQLLSDLGAMGQMAYAVFEDRLHKYVQFCRDTAKFHYVLLRVFRVLVSKGYCSDETSSDDEEGGDGKGLSFEEKDGTGMGEGDGAQDVTDQLENEEQLLGLEGDNDKQEQNANKERQELNEEEAEKGMEMEGQFDGDMFDMPDKQETNDNDNSDDDQEEEEELDREMGLDEDPNEQVVDEKMWGDSDDEEDVDQGDEKFEKNSSMKGAQEEDQTRTREDEEGAPDDKHDDEGSPEQPRPDTADATAENDNASDCDVNEDFEDNYEENHGVDVREEPKNDPHNEEDDPMQLDDDLQLDGEDGEDQKDEEDAAAMNDAPDDNVEGGDDDNVEGEDDQGDMQQEEDNLAEEENDDNAQVSNAAVAIDAEETADDDAENPENQDPDQENPPLEAPPQPANDQAGLGIRAADGQDACQDTGAEEDEQPEETVGEDNDKEEAGGASEADQQQPSQGGTRGEGDNGEERGEDGEDSGESPAINEVPNPFKNPGDATRFWHEKLNMVDSQAPEEDEFNSGDNRVEDDQNPAGEYEYAPKDQDGATTQVLGAVAEDEAVELEQQDKTNRQDKGEEKQERQQEKANRSEPRSESRRQKSNQESKGPKKEEMKQEEEEEQPNAEETDGGLDNNETIKDDATEDEEGNDDDNDISMDDGEDVGNRVVSDMSRLDIEEELPSSSNLDAAIVEDEQVSGISSAEILESRKKWAQIHGETNSLALRLCEKLRLVMEPLVASKLKGDYRTGKRINMKRVIGYIASGYRKDKIWLKRTKPSKRNYRVLLAVDDSESMLKGGTGDVALRALATLAMGMSQLEIGELGVASFGDDMKLLHNFNQPFTSESGINVVQNFGFNQPRTRTALCVQSALSVLDEQSDSASVQLMFLISDGRIERDSRTTLRRLIREMMERNILLAMIIVEPDREKGEGKKNDSIVNMKEVTFEKGKPKMKRFIEDYPFPYYLILDDIRALPEVLGDALRQWFEMLAQQQEST</sequence>
<dbReference type="FunFam" id="3.40.50.300:FF:000582">
    <property type="entry name" value="Midasin"/>
    <property type="match status" value="1"/>
</dbReference>
<feature type="region of interest" description="Disordered" evidence="10">
    <location>
        <begin position="4835"/>
        <end position="5386"/>
    </location>
</feature>
<evidence type="ECO:0000256" key="8">
    <source>
        <dbReference type="ARBA" id="ARBA00023242"/>
    </source>
</evidence>
<dbReference type="SUPFAM" id="SSF52540">
    <property type="entry name" value="P-loop containing nucleoside triphosphate hydrolases"/>
    <property type="match status" value="6"/>
</dbReference>
<dbReference type="PANTHER" id="PTHR48103:SF2">
    <property type="entry name" value="MIDASIN"/>
    <property type="match status" value="1"/>
</dbReference>
<feature type="region of interest" description="Disordered" evidence="10">
    <location>
        <begin position="283"/>
        <end position="308"/>
    </location>
</feature>
<dbReference type="PANTHER" id="PTHR48103">
    <property type="entry name" value="MIDASIN-RELATED"/>
    <property type="match status" value="1"/>
</dbReference>
<feature type="transmembrane region" description="Helical" evidence="11">
    <location>
        <begin position="164"/>
        <end position="183"/>
    </location>
</feature>
<comment type="function">
    <text evidence="9">Nuclear chaperone required for maturation and nuclear export of pre-60S ribosome subunits.</text>
</comment>
<keyword evidence="5 9" id="KW-0547">Nucleotide-binding</keyword>
<feature type="compositionally biased region" description="Acidic residues" evidence="10">
    <location>
        <begin position="4883"/>
        <end position="4909"/>
    </location>
</feature>
<comment type="similarity">
    <text evidence="3 9">Belongs to the midasin family.</text>
</comment>
<feature type="compositionally biased region" description="Basic and acidic residues" evidence="10">
    <location>
        <begin position="4930"/>
        <end position="4976"/>
    </location>
</feature>
<dbReference type="CDD" id="cd00009">
    <property type="entry name" value="AAA"/>
    <property type="match status" value="1"/>
</dbReference>
<dbReference type="PIRSF" id="PIRSF010340">
    <property type="entry name" value="Midasin"/>
    <property type="match status" value="1"/>
</dbReference>
<feature type="compositionally biased region" description="Acidic residues" evidence="10">
    <location>
        <begin position="283"/>
        <end position="294"/>
    </location>
</feature>
<keyword evidence="6 9" id="KW-0067">ATP-binding</keyword>
<evidence type="ECO:0000259" key="12">
    <source>
        <dbReference type="PROSITE" id="PS50234"/>
    </source>
</evidence>
<keyword evidence="14" id="KW-1185">Reference proteome</keyword>
<dbReference type="InterPro" id="IPR040848">
    <property type="entry name" value="AAA_lid_7"/>
</dbReference>
<dbReference type="GO" id="GO:0000027">
    <property type="term" value="P:ribosomal large subunit assembly"/>
    <property type="evidence" value="ECO:0007669"/>
    <property type="project" value="InterPro"/>
</dbReference>
<dbReference type="FunFam" id="3.40.50.300:FF:001384">
    <property type="entry name" value="Midasin"/>
    <property type="match status" value="1"/>
</dbReference>